<evidence type="ECO:0000313" key="4">
    <source>
        <dbReference type="EMBL" id="SHH94661.1"/>
    </source>
</evidence>
<dbReference type="AlphaFoldDB" id="A0A1M5X4D0"/>
<dbReference type="InterPro" id="IPR011010">
    <property type="entry name" value="DNA_brk_join_enz"/>
</dbReference>
<dbReference type="GO" id="GO:0015074">
    <property type="term" value="P:DNA integration"/>
    <property type="evidence" value="ECO:0007669"/>
    <property type="project" value="InterPro"/>
</dbReference>
<dbReference type="EMBL" id="FQWT01000009">
    <property type="protein sequence ID" value="SHH94661.1"/>
    <property type="molecule type" value="Genomic_DNA"/>
</dbReference>
<dbReference type="Gene3D" id="1.10.150.130">
    <property type="match status" value="1"/>
</dbReference>
<dbReference type="Pfam" id="PF13102">
    <property type="entry name" value="Phage_int_SAM_5"/>
    <property type="match status" value="1"/>
</dbReference>
<evidence type="ECO:0000313" key="5">
    <source>
        <dbReference type="Proteomes" id="UP000184047"/>
    </source>
</evidence>
<dbReference type="InterPro" id="IPR010998">
    <property type="entry name" value="Integrase_recombinase_N"/>
</dbReference>
<reference evidence="5" key="1">
    <citation type="submission" date="2016-11" db="EMBL/GenBank/DDBJ databases">
        <authorList>
            <person name="Varghese N."/>
            <person name="Submissions S."/>
        </authorList>
    </citation>
    <scope>NUCLEOTIDE SEQUENCE [LARGE SCALE GENOMIC DNA]</scope>
    <source>
        <strain evidence="5">DSM 19055</strain>
    </source>
</reference>
<dbReference type="Gene3D" id="1.10.443.10">
    <property type="entry name" value="Intergrase catalytic core"/>
    <property type="match status" value="1"/>
</dbReference>
<feature type="domain" description="Phage integrase SAM-like" evidence="3">
    <location>
        <begin position="127"/>
        <end position="220"/>
    </location>
</feature>
<dbReference type="Proteomes" id="UP000184047">
    <property type="component" value="Unassembled WGS sequence"/>
</dbReference>
<accession>A0A1M5X4D0</accession>
<dbReference type="OrthoDB" id="1493636at2"/>
<sequence length="429" mass="50066">MSIRFYLRKKTGETKISFRYRRGRKDDIVLTTPFSIMAEHWDSERECYNDGLKKRNPKNEIEKLLNRNIDILNNKLNEFKVSLNGFILNNNYQVDSDKIKDFIAKNYGGTPVKKSVKKTAPSLLISDLIEKYIEEKSVFSLGKHKPITEASISKFRVIKGKLDKINPRLTVGDIDDNFRDKFTNWCGVKKYAEVTIVKELKIIKTFIKFAKSNKHKVSDDVANWSFYVKPKIYKHPILTLSELKKIESVPLPYDYLENARDWLLIGCFTGQRVSDLLNFNHEKIVQEDFLTFTQKKTNDEITIFLIPKVKEILTKRNGQFPRKISDQKFNDYIKTVCQLAGLDEKLVGGKMVGNRKVVDTYEKWELISSHICRRSFVTNFRHILGDEGIMTNTGHKTQAMVELYDQNTQLERAIKQKDLILKKLEFLEV</sequence>
<dbReference type="RefSeq" id="WP_073066855.1">
    <property type="nucleotide sequence ID" value="NZ_FQWT01000009.1"/>
</dbReference>
<dbReference type="InterPro" id="IPR025269">
    <property type="entry name" value="SAM-like_dom"/>
</dbReference>
<evidence type="ECO:0000256" key="1">
    <source>
        <dbReference type="ARBA" id="ARBA00023125"/>
    </source>
</evidence>
<evidence type="ECO:0000256" key="2">
    <source>
        <dbReference type="ARBA" id="ARBA00023172"/>
    </source>
</evidence>
<dbReference type="InterPro" id="IPR013762">
    <property type="entry name" value="Integrase-like_cat_sf"/>
</dbReference>
<organism evidence="4 5">
    <name type="scientific">Chryseobacterium oranimense</name>
    <dbReference type="NCBI Taxonomy" id="421058"/>
    <lineage>
        <taxon>Bacteria</taxon>
        <taxon>Pseudomonadati</taxon>
        <taxon>Bacteroidota</taxon>
        <taxon>Flavobacteriia</taxon>
        <taxon>Flavobacteriales</taxon>
        <taxon>Weeksellaceae</taxon>
        <taxon>Chryseobacterium group</taxon>
        <taxon>Chryseobacterium</taxon>
    </lineage>
</organism>
<dbReference type="STRING" id="421058.SAMN05421866_4378"/>
<name>A0A1M5X4D0_9FLAO</name>
<keyword evidence="2" id="KW-0233">DNA recombination</keyword>
<gene>
    <name evidence="4" type="ORF">SAMN05421866_4378</name>
</gene>
<evidence type="ECO:0000259" key="3">
    <source>
        <dbReference type="Pfam" id="PF13102"/>
    </source>
</evidence>
<keyword evidence="5" id="KW-1185">Reference proteome</keyword>
<protein>
    <recommendedName>
        <fullName evidence="3">Phage integrase SAM-like domain-containing protein</fullName>
    </recommendedName>
</protein>
<dbReference type="SUPFAM" id="SSF56349">
    <property type="entry name" value="DNA breaking-rejoining enzymes"/>
    <property type="match status" value="1"/>
</dbReference>
<dbReference type="GO" id="GO:0006310">
    <property type="term" value="P:DNA recombination"/>
    <property type="evidence" value="ECO:0007669"/>
    <property type="project" value="UniProtKB-KW"/>
</dbReference>
<dbReference type="GO" id="GO:0003677">
    <property type="term" value="F:DNA binding"/>
    <property type="evidence" value="ECO:0007669"/>
    <property type="project" value="UniProtKB-KW"/>
</dbReference>
<proteinExistence type="predicted"/>
<keyword evidence="1" id="KW-0238">DNA-binding</keyword>